<feature type="transmembrane region" description="Helical" evidence="9">
    <location>
        <begin position="179"/>
        <end position="199"/>
    </location>
</feature>
<dbReference type="CDD" id="cd06579">
    <property type="entry name" value="TM_PBP1_transp_AraH_like"/>
    <property type="match status" value="1"/>
</dbReference>
<evidence type="ECO:0000256" key="8">
    <source>
        <dbReference type="SAM" id="MobiDB-lite"/>
    </source>
</evidence>
<dbReference type="InterPro" id="IPR001851">
    <property type="entry name" value="ABC_transp_permease"/>
</dbReference>
<dbReference type="RefSeq" id="WP_307613137.1">
    <property type="nucleotide sequence ID" value="NZ_JAUSRD010000021.1"/>
</dbReference>
<dbReference type="PANTHER" id="PTHR32196:SF21">
    <property type="entry name" value="ABC TRANSPORTER PERMEASE PROTEIN YPHD-RELATED"/>
    <property type="match status" value="1"/>
</dbReference>
<dbReference type="GO" id="GO:0005886">
    <property type="term" value="C:plasma membrane"/>
    <property type="evidence" value="ECO:0007669"/>
    <property type="project" value="UniProtKB-SubCell"/>
</dbReference>
<evidence type="ECO:0000256" key="7">
    <source>
        <dbReference type="ARBA" id="ARBA00023136"/>
    </source>
</evidence>
<evidence type="ECO:0000313" key="10">
    <source>
        <dbReference type="EMBL" id="MDP9896834.1"/>
    </source>
</evidence>
<evidence type="ECO:0000256" key="9">
    <source>
        <dbReference type="SAM" id="Phobius"/>
    </source>
</evidence>
<evidence type="ECO:0000256" key="5">
    <source>
        <dbReference type="ARBA" id="ARBA00022692"/>
    </source>
</evidence>
<dbReference type="Proteomes" id="UP001242045">
    <property type="component" value="Unassembled WGS sequence"/>
</dbReference>
<keyword evidence="4" id="KW-0997">Cell inner membrane</keyword>
<name>A0AAW8D8E1_9BURK</name>
<keyword evidence="2" id="KW-0813">Transport</keyword>
<feature type="transmembrane region" description="Helical" evidence="9">
    <location>
        <begin position="34"/>
        <end position="51"/>
    </location>
</feature>
<gene>
    <name evidence="10" type="ORF">J2W31_005975</name>
</gene>
<dbReference type="Pfam" id="PF02653">
    <property type="entry name" value="BPD_transp_2"/>
    <property type="match status" value="1"/>
</dbReference>
<evidence type="ECO:0000256" key="4">
    <source>
        <dbReference type="ARBA" id="ARBA00022519"/>
    </source>
</evidence>
<evidence type="ECO:0000256" key="2">
    <source>
        <dbReference type="ARBA" id="ARBA00022448"/>
    </source>
</evidence>
<protein>
    <submittedName>
        <fullName evidence="10">Ribose transport system permease protein</fullName>
    </submittedName>
</protein>
<dbReference type="GO" id="GO:0022857">
    <property type="term" value="F:transmembrane transporter activity"/>
    <property type="evidence" value="ECO:0007669"/>
    <property type="project" value="InterPro"/>
</dbReference>
<feature type="region of interest" description="Disordered" evidence="8">
    <location>
        <begin position="1"/>
        <end position="24"/>
    </location>
</feature>
<evidence type="ECO:0000256" key="3">
    <source>
        <dbReference type="ARBA" id="ARBA00022475"/>
    </source>
</evidence>
<feature type="transmembrane region" description="Helical" evidence="9">
    <location>
        <begin position="141"/>
        <end position="159"/>
    </location>
</feature>
<feature type="transmembrane region" description="Helical" evidence="9">
    <location>
        <begin position="285"/>
        <end position="305"/>
    </location>
</feature>
<proteinExistence type="predicted"/>
<sequence length="333" mass="33539">MNHPHTATALTTTPSATSSAPPPRAASARSWDHLILPVVFLVLMLGFFSIDQKFLSQTNVQNVLTQVSILAVVTIGASVVIFSGGFDLSAGAVVALSGVAAALAVEHTGSVGLGVLTGLTVGTAVGVINGALVGYLNVSPLIVTLGALNVCRGLALVLATDGPIYSFPGWFTDLGASNLLGIPALAWVAIVVFALVGFLLRHTVFGLYVYATGGNATATGLSGISVAKVKMAAFAISGAACGIAGVMLCSRTGGGEPSSGMLYELEAIAAVVLGGAALSGGEGKLWRSVLAILLLAVLANGLNIVGVHPHWKGVVIGVILTAAAALDAYRKFR</sequence>
<feature type="transmembrane region" description="Helical" evidence="9">
    <location>
        <begin position="112"/>
        <end position="135"/>
    </location>
</feature>
<dbReference type="EMBL" id="JAUSRD010000021">
    <property type="protein sequence ID" value="MDP9896834.1"/>
    <property type="molecule type" value="Genomic_DNA"/>
</dbReference>
<comment type="subcellular location">
    <subcellularLocation>
        <location evidence="1">Cell membrane</location>
        <topology evidence="1">Multi-pass membrane protein</topology>
    </subcellularLocation>
</comment>
<feature type="transmembrane region" description="Helical" evidence="9">
    <location>
        <begin position="63"/>
        <end position="82"/>
    </location>
</feature>
<evidence type="ECO:0000256" key="6">
    <source>
        <dbReference type="ARBA" id="ARBA00022989"/>
    </source>
</evidence>
<feature type="transmembrane region" description="Helical" evidence="9">
    <location>
        <begin position="231"/>
        <end position="248"/>
    </location>
</feature>
<keyword evidence="7 9" id="KW-0472">Membrane</keyword>
<keyword evidence="5 9" id="KW-0812">Transmembrane</keyword>
<dbReference type="AlphaFoldDB" id="A0AAW8D8E1"/>
<feature type="transmembrane region" description="Helical" evidence="9">
    <location>
        <begin position="260"/>
        <end position="278"/>
    </location>
</feature>
<organism evidence="10 11">
    <name type="scientific">Variovorax boronicumulans</name>
    <dbReference type="NCBI Taxonomy" id="436515"/>
    <lineage>
        <taxon>Bacteria</taxon>
        <taxon>Pseudomonadati</taxon>
        <taxon>Pseudomonadota</taxon>
        <taxon>Betaproteobacteria</taxon>
        <taxon>Burkholderiales</taxon>
        <taxon>Comamonadaceae</taxon>
        <taxon>Variovorax</taxon>
    </lineage>
</organism>
<accession>A0AAW8D8E1</accession>
<feature type="transmembrane region" description="Helical" evidence="9">
    <location>
        <begin position="205"/>
        <end position="224"/>
    </location>
</feature>
<reference evidence="10" key="1">
    <citation type="submission" date="2023-07" db="EMBL/GenBank/DDBJ databases">
        <title>Sorghum-associated microbial communities from plants grown in Nebraska, USA.</title>
        <authorList>
            <person name="Schachtman D."/>
        </authorList>
    </citation>
    <scope>NUCLEOTIDE SEQUENCE</scope>
    <source>
        <strain evidence="10">DS3754</strain>
    </source>
</reference>
<evidence type="ECO:0000313" key="11">
    <source>
        <dbReference type="Proteomes" id="UP001242045"/>
    </source>
</evidence>
<evidence type="ECO:0000256" key="1">
    <source>
        <dbReference type="ARBA" id="ARBA00004651"/>
    </source>
</evidence>
<keyword evidence="3" id="KW-1003">Cell membrane</keyword>
<comment type="caution">
    <text evidence="10">The sequence shown here is derived from an EMBL/GenBank/DDBJ whole genome shotgun (WGS) entry which is preliminary data.</text>
</comment>
<dbReference type="PANTHER" id="PTHR32196">
    <property type="entry name" value="ABC TRANSPORTER PERMEASE PROTEIN YPHD-RELATED-RELATED"/>
    <property type="match status" value="1"/>
</dbReference>
<keyword evidence="6 9" id="KW-1133">Transmembrane helix</keyword>